<comment type="subcellular location">
    <subcellularLocation>
        <location evidence="1">Cell membrane</location>
        <topology evidence="1">Multi-pass membrane protein</topology>
    </subcellularLocation>
</comment>
<evidence type="ECO:0000313" key="13">
    <source>
        <dbReference type="Proteomes" id="UP000564644"/>
    </source>
</evidence>
<keyword evidence="4 9" id="KW-0812">Transmembrane</keyword>
<dbReference type="InterPro" id="IPR011527">
    <property type="entry name" value="ABC1_TM_dom"/>
</dbReference>
<organism evidence="12 13">
    <name type="scientific">Cohnella zeiphila</name>
    <dbReference type="NCBI Taxonomy" id="2761120"/>
    <lineage>
        <taxon>Bacteria</taxon>
        <taxon>Bacillati</taxon>
        <taxon>Bacillota</taxon>
        <taxon>Bacilli</taxon>
        <taxon>Bacillales</taxon>
        <taxon>Paenibacillaceae</taxon>
        <taxon>Cohnella</taxon>
    </lineage>
</organism>
<evidence type="ECO:0000256" key="7">
    <source>
        <dbReference type="ARBA" id="ARBA00022989"/>
    </source>
</evidence>
<dbReference type="Gene3D" id="3.40.50.300">
    <property type="entry name" value="P-loop containing nucleotide triphosphate hydrolases"/>
    <property type="match status" value="1"/>
</dbReference>
<keyword evidence="13" id="KW-1185">Reference proteome</keyword>
<dbReference type="InterPro" id="IPR039421">
    <property type="entry name" value="Type_1_exporter"/>
</dbReference>
<gene>
    <name evidence="12" type="ORF">H7C18_11580</name>
</gene>
<keyword evidence="7 9" id="KW-1133">Transmembrane helix</keyword>
<feature type="transmembrane region" description="Helical" evidence="9">
    <location>
        <begin position="56"/>
        <end position="77"/>
    </location>
</feature>
<dbReference type="InterPro" id="IPR036640">
    <property type="entry name" value="ABC1_TM_sf"/>
</dbReference>
<dbReference type="InterPro" id="IPR027417">
    <property type="entry name" value="P-loop_NTPase"/>
</dbReference>
<dbReference type="EMBL" id="JACJVO010000012">
    <property type="protein sequence ID" value="MBB6731550.1"/>
    <property type="molecule type" value="Genomic_DNA"/>
</dbReference>
<keyword evidence="2" id="KW-0813">Transport</keyword>
<evidence type="ECO:0000256" key="8">
    <source>
        <dbReference type="ARBA" id="ARBA00023136"/>
    </source>
</evidence>
<accession>A0A7X0SMP5</accession>
<protein>
    <submittedName>
        <fullName evidence="12">ABC transporter ATP-binding protein</fullName>
    </submittedName>
</protein>
<evidence type="ECO:0000256" key="4">
    <source>
        <dbReference type="ARBA" id="ARBA00022692"/>
    </source>
</evidence>
<dbReference type="SUPFAM" id="SSF52540">
    <property type="entry name" value="P-loop containing nucleoside triphosphate hydrolases"/>
    <property type="match status" value="1"/>
</dbReference>
<dbReference type="GO" id="GO:0016887">
    <property type="term" value="F:ATP hydrolysis activity"/>
    <property type="evidence" value="ECO:0007669"/>
    <property type="project" value="InterPro"/>
</dbReference>
<dbReference type="SUPFAM" id="SSF90123">
    <property type="entry name" value="ABC transporter transmembrane region"/>
    <property type="match status" value="1"/>
</dbReference>
<keyword evidence="5" id="KW-0547">Nucleotide-binding</keyword>
<evidence type="ECO:0000259" key="10">
    <source>
        <dbReference type="PROSITE" id="PS50893"/>
    </source>
</evidence>
<dbReference type="Proteomes" id="UP000564644">
    <property type="component" value="Unassembled WGS sequence"/>
</dbReference>
<evidence type="ECO:0000256" key="1">
    <source>
        <dbReference type="ARBA" id="ARBA00004651"/>
    </source>
</evidence>
<evidence type="ECO:0000256" key="5">
    <source>
        <dbReference type="ARBA" id="ARBA00022741"/>
    </source>
</evidence>
<dbReference type="InterPro" id="IPR003439">
    <property type="entry name" value="ABC_transporter-like_ATP-bd"/>
</dbReference>
<dbReference type="PROSITE" id="PS50929">
    <property type="entry name" value="ABC_TM1F"/>
    <property type="match status" value="1"/>
</dbReference>
<dbReference type="RefSeq" id="WP_185129207.1">
    <property type="nucleotide sequence ID" value="NZ_JACJVO010000012.1"/>
</dbReference>
<dbReference type="AlphaFoldDB" id="A0A7X0SMP5"/>
<reference evidence="12 13" key="1">
    <citation type="submission" date="2020-08" db="EMBL/GenBank/DDBJ databases">
        <title>Cohnella phylogeny.</title>
        <authorList>
            <person name="Dunlap C."/>
        </authorList>
    </citation>
    <scope>NUCLEOTIDE SEQUENCE [LARGE SCALE GENOMIC DNA]</scope>
    <source>
        <strain evidence="12 13">CBP 2801</strain>
    </source>
</reference>
<dbReference type="GO" id="GO:0015421">
    <property type="term" value="F:ABC-type oligopeptide transporter activity"/>
    <property type="evidence" value="ECO:0007669"/>
    <property type="project" value="TreeGrafter"/>
</dbReference>
<dbReference type="CDD" id="cd18548">
    <property type="entry name" value="ABC_6TM_Tm287_like"/>
    <property type="match status" value="1"/>
</dbReference>
<dbReference type="Pfam" id="PF00005">
    <property type="entry name" value="ABC_tran"/>
    <property type="match status" value="1"/>
</dbReference>
<dbReference type="Pfam" id="PF00664">
    <property type="entry name" value="ABC_membrane"/>
    <property type="match status" value="1"/>
</dbReference>
<keyword evidence="3" id="KW-1003">Cell membrane</keyword>
<dbReference type="InterPro" id="IPR017871">
    <property type="entry name" value="ABC_transporter-like_CS"/>
</dbReference>
<comment type="caution">
    <text evidence="12">The sequence shown here is derived from an EMBL/GenBank/DDBJ whole genome shotgun (WGS) entry which is preliminary data.</text>
</comment>
<evidence type="ECO:0000256" key="2">
    <source>
        <dbReference type="ARBA" id="ARBA00022448"/>
    </source>
</evidence>
<sequence>MRGLTAYLKPYRKFFALAPLFMIFEVFFDLLQPRLAAHIVNFGIVDRDYGVIEQTGFAMLAVALLSLVSGVGCNLFASRASQNFGADIREALFKKVQTFSFENVDAFKSGSLITRMTSDVVQVQNLVQMALQGMVRSPSLLIGSVVMALLMNLRLGLILLGTLVVLVAALVVLIRFSSPIFTAVQAKLDAVNTRIQENLAGIRVVKAFVRTKYETERFREVNGDYTRISIRASRFIALNSPIVTLIMNACLVTVLLYGGDLVSTGSVQAGDLVAFVNYVVQVLSSLIMVSGLLMNVTQANVSANRIREVLAERPRIEDAEPGADDSIPARHVKLENVSFSYSGSADPKERVLRDLDIEASRGDTVAIIGATGSGKSTLVQLIPRLYDVTSGSIRIDGKDIRDLPLIGLRSRIGMILQESFLFTGTIRDNIAFGKPDATQEEIEAAARMAQAHDFIAKLEDGYDTKLGQKGVNLSGGQKQRLSIARALLIKPPILIMDDSTSALDLGTERRLRTALNEIMRHTITFLIAQRISSVIEAQRIIVLDEGQIAGSGTHGQLMASCEVYRDIYRSQYGKQEVPYVGQPTVQSF</sequence>
<dbReference type="SMART" id="SM00382">
    <property type="entry name" value="AAA"/>
    <property type="match status" value="1"/>
</dbReference>
<evidence type="ECO:0000256" key="6">
    <source>
        <dbReference type="ARBA" id="ARBA00022840"/>
    </source>
</evidence>
<dbReference type="FunFam" id="3.40.50.300:FF:000221">
    <property type="entry name" value="Multidrug ABC transporter ATP-binding protein"/>
    <property type="match status" value="1"/>
</dbReference>
<dbReference type="InterPro" id="IPR003593">
    <property type="entry name" value="AAA+_ATPase"/>
</dbReference>
<name>A0A7X0SMP5_9BACL</name>
<feature type="transmembrane region" description="Helical" evidence="9">
    <location>
        <begin position="235"/>
        <end position="258"/>
    </location>
</feature>
<feature type="transmembrane region" description="Helical" evidence="9">
    <location>
        <begin position="133"/>
        <end position="151"/>
    </location>
</feature>
<feature type="domain" description="ABC transmembrane type-1" evidence="11">
    <location>
        <begin position="16"/>
        <end position="298"/>
    </location>
</feature>
<dbReference type="PANTHER" id="PTHR43394">
    <property type="entry name" value="ATP-DEPENDENT PERMEASE MDL1, MITOCHONDRIAL"/>
    <property type="match status" value="1"/>
</dbReference>
<dbReference type="GO" id="GO:0005524">
    <property type="term" value="F:ATP binding"/>
    <property type="evidence" value="ECO:0007669"/>
    <property type="project" value="UniProtKB-KW"/>
</dbReference>
<dbReference type="PROSITE" id="PS00211">
    <property type="entry name" value="ABC_TRANSPORTER_1"/>
    <property type="match status" value="1"/>
</dbReference>
<evidence type="ECO:0000256" key="3">
    <source>
        <dbReference type="ARBA" id="ARBA00022475"/>
    </source>
</evidence>
<dbReference type="PANTHER" id="PTHR43394:SF1">
    <property type="entry name" value="ATP-BINDING CASSETTE SUB-FAMILY B MEMBER 10, MITOCHONDRIAL"/>
    <property type="match status" value="1"/>
</dbReference>
<feature type="transmembrane region" description="Helical" evidence="9">
    <location>
        <begin position="278"/>
        <end position="297"/>
    </location>
</feature>
<evidence type="ECO:0000256" key="9">
    <source>
        <dbReference type="SAM" id="Phobius"/>
    </source>
</evidence>
<proteinExistence type="predicted"/>
<keyword evidence="6 12" id="KW-0067">ATP-binding</keyword>
<dbReference type="GO" id="GO:0005886">
    <property type="term" value="C:plasma membrane"/>
    <property type="evidence" value="ECO:0007669"/>
    <property type="project" value="UniProtKB-SubCell"/>
</dbReference>
<keyword evidence="8 9" id="KW-0472">Membrane</keyword>
<evidence type="ECO:0000313" key="12">
    <source>
        <dbReference type="EMBL" id="MBB6731550.1"/>
    </source>
</evidence>
<dbReference type="PROSITE" id="PS50893">
    <property type="entry name" value="ABC_TRANSPORTER_2"/>
    <property type="match status" value="1"/>
</dbReference>
<feature type="domain" description="ABC transporter" evidence="10">
    <location>
        <begin position="332"/>
        <end position="570"/>
    </location>
</feature>
<dbReference type="Gene3D" id="1.20.1560.10">
    <property type="entry name" value="ABC transporter type 1, transmembrane domain"/>
    <property type="match status" value="1"/>
</dbReference>
<feature type="transmembrane region" description="Helical" evidence="9">
    <location>
        <begin position="157"/>
        <end position="177"/>
    </location>
</feature>
<evidence type="ECO:0000259" key="11">
    <source>
        <dbReference type="PROSITE" id="PS50929"/>
    </source>
</evidence>